<dbReference type="EMBL" id="LN847210">
    <property type="protein sequence ID" value="CRI44231.1"/>
    <property type="molecule type" value="Genomic_DNA"/>
</dbReference>
<reference evidence="7" key="1">
    <citation type="submission" date="2015-05" db="EMBL/GenBank/DDBJ databases">
        <authorList>
            <person name="Rattei Thomas"/>
        </authorList>
    </citation>
    <scope>NUCLEOTIDE SEQUENCE</scope>
    <source>
        <strain evidence="1">CV15</strain>
        <strain evidence="2">CWL029c</strain>
        <strain evidence="3">GiD</strain>
        <strain evidence="4">H12</strain>
        <strain evidence="5">MUL2216</strain>
        <strain evidence="6">Panola</strain>
        <strain evidence="8">PB1</strain>
        <strain evidence="7">U1271</strain>
        <strain evidence="9">UZG1</strain>
        <strain evidence="10">Wien2</strain>
        <strain evidence="11">YK41</strain>
    </source>
</reference>
<dbReference type="InterPro" id="IPR006974">
    <property type="entry name" value="DUF648"/>
</dbReference>
<evidence type="ECO:0000313" key="10">
    <source>
        <dbReference type="EMBL" id="CRI54185.1"/>
    </source>
</evidence>
<dbReference type="AlphaFoldDB" id="A0A0F7XGN4"/>
<dbReference type="EMBL" id="LN847009">
    <property type="protein sequence ID" value="CRI42024.1"/>
    <property type="molecule type" value="Genomic_DNA"/>
</dbReference>
<dbReference type="EMBL" id="LN847227">
    <property type="protein sequence ID" value="CRI46491.1"/>
    <property type="molecule type" value="Genomic_DNA"/>
</dbReference>
<sequence length="44" mass="5123">MQVYEFSRQVQPTFQNLLMEKLDACFFFGGKRVKIIGLDEPNLA</sequence>
<dbReference type="PATRIC" id="fig|83558.13.peg.1030"/>
<dbReference type="Pfam" id="PF04890">
    <property type="entry name" value="DUF648"/>
    <property type="match status" value="1"/>
</dbReference>
<dbReference type="EMBL" id="LN847244">
    <property type="protein sequence ID" value="CRI49917.1"/>
    <property type="molecule type" value="Genomic_DNA"/>
</dbReference>
<dbReference type="EMBL" id="LN849052">
    <property type="protein sequence ID" value="CRI73667.1"/>
    <property type="molecule type" value="Genomic_DNA"/>
</dbReference>
<evidence type="ECO:0000313" key="7">
    <source>
        <dbReference type="EMBL" id="CRI49917.1"/>
    </source>
</evidence>
<dbReference type="EMBL" id="LN847240">
    <property type="protein sequence ID" value="CRI51043.1"/>
    <property type="molecule type" value="Genomic_DNA"/>
</dbReference>
<evidence type="ECO:0000313" key="3">
    <source>
        <dbReference type="EMBL" id="CRI42024.1"/>
    </source>
</evidence>
<evidence type="ECO:0000313" key="2">
    <source>
        <dbReference type="EMBL" id="CRI40897.1"/>
    </source>
</evidence>
<evidence type="ECO:0000313" key="9">
    <source>
        <dbReference type="EMBL" id="CRI52173.1"/>
    </source>
</evidence>
<protein>
    <submittedName>
        <fullName evidence="7">Uncharacterized protein</fullName>
    </submittedName>
</protein>
<dbReference type="EMBL" id="LN846999">
    <property type="protein sequence ID" value="CRI38634.1"/>
    <property type="molecule type" value="Genomic_DNA"/>
</dbReference>
<dbReference type="EMBL" id="LN847256">
    <property type="protein sequence ID" value="CRI54185.1"/>
    <property type="molecule type" value="Genomic_DNA"/>
</dbReference>
<accession>A0A0F7XGN4</accession>
<evidence type="ECO:0000313" key="8">
    <source>
        <dbReference type="EMBL" id="CRI51043.1"/>
    </source>
</evidence>
<dbReference type="EMBL" id="LN847237">
    <property type="protein sequence ID" value="CRI47637.1"/>
    <property type="molecule type" value="Genomic_DNA"/>
</dbReference>
<organism evidence="7">
    <name type="scientific">Chlamydia pneumoniae</name>
    <name type="common">Chlamydophila pneumoniae</name>
    <dbReference type="NCBI Taxonomy" id="83558"/>
    <lineage>
        <taxon>Bacteria</taxon>
        <taxon>Pseudomonadati</taxon>
        <taxon>Chlamydiota</taxon>
        <taxon>Chlamydiia</taxon>
        <taxon>Chlamydiales</taxon>
        <taxon>Chlamydiaceae</taxon>
        <taxon>Chlamydia/Chlamydophila group</taxon>
        <taxon>Chlamydia</taxon>
    </lineage>
</organism>
<evidence type="ECO:0000313" key="4">
    <source>
        <dbReference type="EMBL" id="CRI44231.1"/>
    </source>
</evidence>
<dbReference type="EMBL" id="LN847247">
    <property type="protein sequence ID" value="CRI52173.1"/>
    <property type="molecule type" value="Genomic_DNA"/>
</dbReference>
<evidence type="ECO:0000313" key="1">
    <source>
        <dbReference type="EMBL" id="CRI38634.1"/>
    </source>
</evidence>
<gene>
    <name evidence="1" type="ORF">BN1224_CV15_C_04670</name>
    <name evidence="3" type="ORF">BN1224_GiD_B_00070</name>
    <name evidence="4" type="ORF">BN1224_H12_FG_00100</name>
    <name evidence="5" type="ORF">BN1224_MUL2216_F_05460</name>
    <name evidence="6" type="ORF">BN1224_Panola_L_01410</name>
    <name evidence="8" type="ORF">BN1224_PB1_B_10120</name>
    <name evidence="7" type="ORF">BN1224_U1271_C_08570</name>
    <name evidence="9" type="ORF">BN1224_UZG1_C_00370</name>
    <name evidence="10" type="ORF">BN1224_Wien2_I_00090</name>
    <name evidence="11" type="ORF">BN1224_YK41_CA_00130</name>
    <name evidence="2" type="ORF">CWL029c_F_01440</name>
</gene>
<proteinExistence type="predicted"/>
<name>A0A0F7XGN4_CHLPN</name>
<evidence type="ECO:0000313" key="11">
    <source>
        <dbReference type="EMBL" id="CRI73667.1"/>
    </source>
</evidence>
<evidence type="ECO:0000313" key="5">
    <source>
        <dbReference type="EMBL" id="CRI46491.1"/>
    </source>
</evidence>
<dbReference type="OrthoDB" id="16987at2"/>
<dbReference type="EMBL" id="LN847006">
    <property type="protein sequence ID" value="CRI40897.1"/>
    <property type="molecule type" value="Genomic_DNA"/>
</dbReference>
<evidence type="ECO:0000313" key="6">
    <source>
        <dbReference type="EMBL" id="CRI47637.1"/>
    </source>
</evidence>